<dbReference type="AlphaFoldDB" id="A0AAJ4THR0"/>
<dbReference type="InterPro" id="IPR036388">
    <property type="entry name" value="WH-like_DNA-bd_sf"/>
</dbReference>
<organism evidence="5 6">
    <name type="scientific">Providencia rettgeri</name>
    <dbReference type="NCBI Taxonomy" id="587"/>
    <lineage>
        <taxon>Bacteria</taxon>
        <taxon>Pseudomonadati</taxon>
        <taxon>Pseudomonadota</taxon>
        <taxon>Gammaproteobacteria</taxon>
        <taxon>Enterobacterales</taxon>
        <taxon>Morganellaceae</taxon>
        <taxon>Providencia</taxon>
    </lineage>
</organism>
<dbReference type="GO" id="GO:0000160">
    <property type="term" value="P:phosphorelay signal transduction system"/>
    <property type="evidence" value="ECO:0007669"/>
    <property type="project" value="InterPro"/>
</dbReference>
<dbReference type="EMBL" id="CP076405">
    <property type="protein sequence ID" value="QWQ20219.2"/>
    <property type="molecule type" value="Genomic_DNA"/>
</dbReference>
<feature type="transmembrane region" description="Helical" evidence="3">
    <location>
        <begin position="159"/>
        <end position="181"/>
    </location>
</feature>
<dbReference type="CDD" id="cd00383">
    <property type="entry name" value="trans_reg_C"/>
    <property type="match status" value="1"/>
</dbReference>
<dbReference type="GO" id="GO:0003677">
    <property type="term" value="F:DNA binding"/>
    <property type="evidence" value="ECO:0007669"/>
    <property type="project" value="UniProtKB-UniRule"/>
</dbReference>
<proteinExistence type="predicted"/>
<dbReference type="Pfam" id="PF00486">
    <property type="entry name" value="Trans_reg_C"/>
    <property type="match status" value="1"/>
</dbReference>
<reference evidence="5" key="1">
    <citation type="submission" date="2021-06" db="EMBL/GenBank/DDBJ databases">
        <title>Emergence of genetically related NDM-1-producing Providencia rettgeri strains in Argentina.</title>
        <authorList>
            <person name="Pasteran F."/>
            <person name="Meo A."/>
            <person name="Gomez S."/>
            <person name="Derdoy L."/>
            <person name="Albronoz E."/>
            <person name="Faccone D."/>
            <person name="Guerriero L."/>
            <person name="Archuby D."/>
            <person name="Tarzia A."/>
            <person name="Lopez M."/>
            <person name="Corso A."/>
        </authorList>
    </citation>
    <scope>NUCLEOTIDE SEQUENCE</scope>
    <source>
        <strain evidence="5">PreM15628</strain>
    </source>
</reference>
<evidence type="ECO:0000313" key="6">
    <source>
        <dbReference type="Proteomes" id="UP000682358"/>
    </source>
</evidence>
<dbReference type="SUPFAM" id="SSF46894">
    <property type="entry name" value="C-terminal effector domain of the bipartite response regulators"/>
    <property type="match status" value="1"/>
</dbReference>
<keyword evidence="3" id="KW-0812">Transmembrane</keyword>
<keyword evidence="3" id="KW-1133">Transmembrane helix</keyword>
<accession>A0AAJ4THR0</accession>
<dbReference type="Gene3D" id="1.10.10.10">
    <property type="entry name" value="Winged helix-like DNA-binding domain superfamily/Winged helix DNA-binding domain"/>
    <property type="match status" value="1"/>
</dbReference>
<feature type="domain" description="OmpR/PhoB-type" evidence="4">
    <location>
        <begin position="1"/>
        <end position="101"/>
    </location>
</feature>
<evidence type="ECO:0000313" key="5">
    <source>
        <dbReference type="EMBL" id="QWQ20219.2"/>
    </source>
</evidence>
<gene>
    <name evidence="5" type="ORF">KOF27_16705</name>
</gene>
<dbReference type="GO" id="GO:0006355">
    <property type="term" value="P:regulation of DNA-templated transcription"/>
    <property type="evidence" value="ECO:0007669"/>
    <property type="project" value="InterPro"/>
</dbReference>
<keyword evidence="1 2" id="KW-0238">DNA-binding</keyword>
<dbReference type="InterPro" id="IPR016032">
    <property type="entry name" value="Sig_transdc_resp-reg_C-effctor"/>
</dbReference>
<name>A0AAJ4THR0_PRORE</name>
<dbReference type="SMART" id="SM00862">
    <property type="entry name" value="Trans_reg_C"/>
    <property type="match status" value="1"/>
</dbReference>
<evidence type="ECO:0000256" key="3">
    <source>
        <dbReference type="SAM" id="Phobius"/>
    </source>
</evidence>
<dbReference type="PROSITE" id="PS51755">
    <property type="entry name" value="OMPR_PHOB"/>
    <property type="match status" value="1"/>
</dbReference>
<protein>
    <submittedName>
        <fullName evidence="5">Winged helix-turn-helix domain-containing protein</fullName>
    </submittedName>
</protein>
<feature type="transmembrane region" description="Helical" evidence="3">
    <location>
        <begin position="287"/>
        <end position="303"/>
    </location>
</feature>
<dbReference type="Proteomes" id="UP000682358">
    <property type="component" value="Chromosome"/>
</dbReference>
<dbReference type="InterPro" id="IPR001867">
    <property type="entry name" value="OmpR/PhoB-type_DNA-bd"/>
</dbReference>
<sequence length="314" mass="36323">MKYKINAFILYDAVDGTLSLKEDEVDTQLSITANALLFYFIQHRGVVSRDEVLKAVWDDNGLVSSNSNLNQYLSILRKAFRPYGIENIIVTVARGRLEFNSDVSLELIDDIKIPPSELIPSLSEIEEAKVVLSPIPKPISEPVDLKKIESTLTPEKKEICWYLASGVFLLCSVLLAVMAYLSNQPSVPINMTVLEHTHCDVLSNEKMINNTVALNYVQNFDKVRNNLNLECVEKERFVFFYGDKLQTNGLGRVFLAHCAVNEDNPFSYCDNYFYYSWKPSWRYQEKYYAYWVFCYLLLWRFIPSQSYFPINKMV</sequence>
<feature type="DNA-binding region" description="OmpR/PhoB-type" evidence="2">
    <location>
        <begin position="1"/>
        <end position="101"/>
    </location>
</feature>
<keyword evidence="3" id="KW-0472">Membrane</keyword>
<evidence type="ECO:0000256" key="2">
    <source>
        <dbReference type="PROSITE-ProRule" id="PRU01091"/>
    </source>
</evidence>
<evidence type="ECO:0000256" key="1">
    <source>
        <dbReference type="ARBA" id="ARBA00023125"/>
    </source>
</evidence>
<evidence type="ECO:0000259" key="4">
    <source>
        <dbReference type="PROSITE" id="PS51755"/>
    </source>
</evidence>